<reference evidence="3" key="1">
    <citation type="submission" date="2023-05" db="EMBL/GenBank/DDBJ databases">
        <title>Mariniplasma microaerophilum sp. nov., a novel anaerobic mollicute isolated from terrestrial mud volcano, Taman Peninsula, Russia.</title>
        <authorList>
            <person name="Khomyakova M.A."/>
            <person name="Merkel A.Y."/>
            <person name="Slobodkin A.I."/>
        </authorList>
    </citation>
    <scope>NUCLEOTIDE SEQUENCE</scope>
    <source>
        <strain evidence="3">M4Ah</strain>
    </source>
</reference>
<sequence length="137" mass="15030">MGRKQKYSKEIKLLAIQKYQDGFKSKCELAIELECSIKSIDQWIRNYKSIGESAFNNKPRNQAYTKELKTEVILTGGLLAENTYWVVADTVAIGVGSTFQGVILTAMNVSMNTGSSIVGMIYAQTSVSFDATTAAKA</sequence>
<keyword evidence="2" id="KW-0732">Signal</keyword>
<evidence type="ECO:0000256" key="1">
    <source>
        <dbReference type="ARBA" id="ARBA00005445"/>
    </source>
</evidence>
<name>A0AAW6U513_9MOLU</name>
<dbReference type="InterPro" id="IPR002514">
    <property type="entry name" value="Transposase_8"/>
</dbReference>
<dbReference type="AlphaFoldDB" id="A0AAW6U513"/>
<dbReference type="InterPro" id="IPR009057">
    <property type="entry name" value="Homeodomain-like_sf"/>
</dbReference>
<dbReference type="EMBL" id="JASCXW010000016">
    <property type="protein sequence ID" value="MDI6453068.1"/>
    <property type="molecule type" value="Genomic_DNA"/>
</dbReference>
<evidence type="ECO:0000313" key="4">
    <source>
        <dbReference type="Proteomes" id="UP001431532"/>
    </source>
</evidence>
<dbReference type="SUPFAM" id="SSF46689">
    <property type="entry name" value="Homeodomain-like"/>
    <property type="match status" value="1"/>
</dbReference>
<comment type="caution">
    <text evidence="3">The sequence shown here is derived from an EMBL/GenBank/DDBJ whole genome shotgun (WGS) entry which is preliminary data.</text>
</comment>
<evidence type="ECO:0000256" key="2">
    <source>
        <dbReference type="ARBA" id="ARBA00022729"/>
    </source>
</evidence>
<dbReference type="GO" id="GO:0003677">
    <property type="term" value="F:DNA binding"/>
    <property type="evidence" value="ECO:0007669"/>
    <property type="project" value="InterPro"/>
</dbReference>
<gene>
    <name evidence="3" type="ORF">QJ521_05800</name>
</gene>
<dbReference type="RefSeq" id="WP_282839497.1">
    <property type="nucleotide sequence ID" value="NZ_JASCXW010000016.1"/>
</dbReference>
<accession>A0AAW6U513</accession>
<protein>
    <submittedName>
        <fullName evidence="3">Ice-binding family protein</fullName>
    </submittedName>
</protein>
<organism evidence="3 4">
    <name type="scientific">Peloplasma aerotolerans</name>
    <dbReference type="NCBI Taxonomy" id="3044389"/>
    <lineage>
        <taxon>Bacteria</taxon>
        <taxon>Bacillati</taxon>
        <taxon>Mycoplasmatota</taxon>
        <taxon>Mollicutes</taxon>
        <taxon>Acholeplasmatales</taxon>
        <taxon>Acholeplasmataceae</taxon>
        <taxon>Peloplasma</taxon>
    </lineage>
</organism>
<dbReference type="Pfam" id="PF01527">
    <property type="entry name" value="HTH_Tnp_1"/>
    <property type="match status" value="1"/>
</dbReference>
<dbReference type="Pfam" id="PF11999">
    <property type="entry name" value="Ice_binding"/>
    <property type="match status" value="1"/>
</dbReference>
<keyword evidence="4" id="KW-1185">Reference proteome</keyword>
<dbReference type="Proteomes" id="UP001431532">
    <property type="component" value="Unassembled WGS sequence"/>
</dbReference>
<dbReference type="InterPro" id="IPR021884">
    <property type="entry name" value="Ice-bd_prot"/>
</dbReference>
<dbReference type="GO" id="GO:0004803">
    <property type="term" value="F:transposase activity"/>
    <property type="evidence" value="ECO:0007669"/>
    <property type="project" value="InterPro"/>
</dbReference>
<proteinExistence type="inferred from homology"/>
<dbReference type="GO" id="GO:0006313">
    <property type="term" value="P:DNA transposition"/>
    <property type="evidence" value="ECO:0007669"/>
    <property type="project" value="InterPro"/>
</dbReference>
<evidence type="ECO:0000313" key="3">
    <source>
        <dbReference type="EMBL" id="MDI6453068.1"/>
    </source>
</evidence>
<comment type="similarity">
    <text evidence="1">Belongs to the ice-binding protein family.</text>
</comment>